<keyword evidence="8 12" id="KW-0862">Zinc</keyword>
<dbReference type="NCBIfam" id="TIGR00435">
    <property type="entry name" value="cysS"/>
    <property type="match status" value="1"/>
</dbReference>
<dbReference type="Proteomes" id="UP001238179">
    <property type="component" value="Chromosome"/>
</dbReference>
<dbReference type="InterPro" id="IPR009080">
    <property type="entry name" value="tRNAsynth_Ia_anticodon-bd"/>
</dbReference>
<sequence length="483" mass="54038">MSLKPISLHNTLTRKVEPVEPLAPGVVTMYTCGPTVYNFAHIGNLRTFLFQDLLKRTFLAAGYQVRHCMNITDVEDKIIRDSQKGLAPDAGNEARHAAMAELTALYTQAFLDDLGALRVIPPTYTPRATAYIPQMIALIRSLEERGLAYVRDGSVYYRIAGLPHYGCLAHLDREGMKAGTSVDADEYERDAVQDFVLWKAAKEGEPWWQSPWGPGRPGWHIECSAMGIELLGPRVDIHSGGVDLVFPHHENEIAQSEGSLGHRWVNTWVHGEFLLVENEKMSKSLGNFYTLRDLVAKGYDPATFRFTIQSNHYRKVLNFSFEGLKGAENALRRIRQFRKRMEGDGAQAGQGAMKEALDPVARVAQAREGFWAGMADDLNAPEALAALFTLITDINAQDDRVALTREERDAVLAFLDETNAVFACWPHEEEASLDAEVEALIERRRAAKAAKDWAESDRVRDQLKGMGILLEDRKDGTVGWRKA</sequence>
<organism evidence="14 15">
    <name type="scientific">Mesoterricola silvestris</name>
    <dbReference type="NCBI Taxonomy" id="2927979"/>
    <lineage>
        <taxon>Bacteria</taxon>
        <taxon>Pseudomonadati</taxon>
        <taxon>Acidobacteriota</taxon>
        <taxon>Holophagae</taxon>
        <taxon>Holophagales</taxon>
        <taxon>Holophagaceae</taxon>
        <taxon>Mesoterricola</taxon>
    </lineage>
</organism>
<dbReference type="RefSeq" id="WP_316415102.1">
    <property type="nucleotide sequence ID" value="NZ_AP027080.1"/>
</dbReference>
<dbReference type="EMBL" id="AP027080">
    <property type="protein sequence ID" value="BDU72193.1"/>
    <property type="molecule type" value="Genomic_DNA"/>
</dbReference>
<evidence type="ECO:0000256" key="7">
    <source>
        <dbReference type="ARBA" id="ARBA00022741"/>
    </source>
</evidence>
<evidence type="ECO:0000313" key="14">
    <source>
        <dbReference type="EMBL" id="BDU72193.1"/>
    </source>
</evidence>
<dbReference type="Pfam" id="PF23493">
    <property type="entry name" value="CysS_C"/>
    <property type="match status" value="1"/>
</dbReference>
<dbReference type="GO" id="GO:0005524">
    <property type="term" value="F:ATP binding"/>
    <property type="evidence" value="ECO:0007669"/>
    <property type="project" value="UniProtKB-UniRule"/>
</dbReference>
<evidence type="ECO:0000256" key="10">
    <source>
        <dbReference type="ARBA" id="ARBA00022917"/>
    </source>
</evidence>
<evidence type="ECO:0000256" key="9">
    <source>
        <dbReference type="ARBA" id="ARBA00022840"/>
    </source>
</evidence>
<dbReference type="Pfam" id="PF09190">
    <property type="entry name" value="DALR_2"/>
    <property type="match status" value="1"/>
</dbReference>
<keyword evidence="4 12" id="KW-0963">Cytoplasm</keyword>
<dbReference type="Gene3D" id="3.40.50.620">
    <property type="entry name" value="HUPs"/>
    <property type="match status" value="1"/>
</dbReference>
<comment type="subunit">
    <text evidence="3 12">Monomer.</text>
</comment>
<dbReference type="SUPFAM" id="SSF52374">
    <property type="entry name" value="Nucleotidylyl transferase"/>
    <property type="match status" value="1"/>
</dbReference>
<evidence type="ECO:0000256" key="6">
    <source>
        <dbReference type="ARBA" id="ARBA00022723"/>
    </source>
</evidence>
<dbReference type="SMART" id="SM00840">
    <property type="entry name" value="DALR_2"/>
    <property type="match status" value="1"/>
</dbReference>
<dbReference type="PANTHER" id="PTHR10890">
    <property type="entry name" value="CYSTEINYL-TRNA SYNTHETASE"/>
    <property type="match status" value="1"/>
</dbReference>
<feature type="binding site" evidence="12">
    <location>
        <position position="32"/>
    </location>
    <ligand>
        <name>Zn(2+)</name>
        <dbReference type="ChEBI" id="CHEBI:29105"/>
    </ligand>
</feature>
<feature type="short sequence motif" description="'HIGH' region" evidence="12">
    <location>
        <begin position="34"/>
        <end position="44"/>
    </location>
</feature>
<keyword evidence="15" id="KW-1185">Reference proteome</keyword>
<evidence type="ECO:0000256" key="11">
    <source>
        <dbReference type="ARBA" id="ARBA00023146"/>
    </source>
</evidence>
<dbReference type="PANTHER" id="PTHR10890:SF3">
    <property type="entry name" value="CYSTEINE--TRNA LIGASE, CYTOPLASMIC"/>
    <property type="match status" value="1"/>
</dbReference>
<keyword evidence="5 12" id="KW-0436">Ligase</keyword>
<dbReference type="InterPro" id="IPR015803">
    <property type="entry name" value="Cys-tRNA-ligase"/>
</dbReference>
<name>A0AA48GXJ9_9BACT</name>
<protein>
    <recommendedName>
        <fullName evidence="12">Cysteine--tRNA ligase</fullName>
        <ecNumber evidence="12">6.1.1.16</ecNumber>
    </recommendedName>
    <alternativeName>
        <fullName evidence="12">Cysteinyl-tRNA synthetase</fullName>
        <shortName evidence="12">CysRS</shortName>
    </alternativeName>
</protein>
<keyword evidence="10 12" id="KW-0648">Protein biosynthesis</keyword>
<dbReference type="GO" id="GO:0008270">
    <property type="term" value="F:zinc ion binding"/>
    <property type="evidence" value="ECO:0007669"/>
    <property type="project" value="UniProtKB-UniRule"/>
</dbReference>
<evidence type="ECO:0000256" key="12">
    <source>
        <dbReference type="HAMAP-Rule" id="MF_00041"/>
    </source>
</evidence>
<feature type="short sequence motif" description="'KMSKS' region" evidence="12">
    <location>
        <begin position="280"/>
        <end position="284"/>
    </location>
</feature>
<dbReference type="InterPro" id="IPR024909">
    <property type="entry name" value="Cys-tRNA/MSH_ligase"/>
</dbReference>
<comment type="similarity">
    <text evidence="2 12">Belongs to the class-I aminoacyl-tRNA synthetase family.</text>
</comment>
<evidence type="ECO:0000259" key="13">
    <source>
        <dbReference type="SMART" id="SM00840"/>
    </source>
</evidence>
<dbReference type="HAMAP" id="MF_00041">
    <property type="entry name" value="Cys_tRNA_synth"/>
    <property type="match status" value="1"/>
</dbReference>
<comment type="subcellular location">
    <subcellularLocation>
        <location evidence="1 12">Cytoplasm</location>
    </subcellularLocation>
</comment>
<keyword evidence="7 12" id="KW-0547">Nucleotide-binding</keyword>
<dbReference type="AlphaFoldDB" id="A0AA48GXJ9"/>
<dbReference type="PRINTS" id="PR00983">
    <property type="entry name" value="TRNASYNTHCYS"/>
</dbReference>
<evidence type="ECO:0000256" key="1">
    <source>
        <dbReference type="ARBA" id="ARBA00004496"/>
    </source>
</evidence>
<feature type="binding site" evidence="12">
    <location>
        <position position="248"/>
    </location>
    <ligand>
        <name>Zn(2+)</name>
        <dbReference type="ChEBI" id="CHEBI:29105"/>
    </ligand>
</feature>
<comment type="catalytic activity">
    <reaction evidence="12">
        <text>tRNA(Cys) + L-cysteine + ATP = L-cysteinyl-tRNA(Cys) + AMP + diphosphate</text>
        <dbReference type="Rhea" id="RHEA:17773"/>
        <dbReference type="Rhea" id="RHEA-COMP:9661"/>
        <dbReference type="Rhea" id="RHEA-COMP:9679"/>
        <dbReference type="ChEBI" id="CHEBI:30616"/>
        <dbReference type="ChEBI" id="CHEBI:33019"/>
        <dbReference type="ChEBI" id="CHEBI:35235"/>
        <dbReference type="ChEBI" id="CHEBI:78442"/>
        <dbReference type="ChEBI" id="CHEBI:78517"/>
        <dbReference type="ChEBI" id="CHEBI:456215"/>
        <dbReference type="EC" id="6.1.1.16"/>
    </reaction>
</comment>
<dbReference type="GO" id="GO:0006423">
    <property type="term" value="P:cysteinyl-tRNA aminoacylation"/>
    <property type="evidence" value="ECO:0007669"/>
    <property type="project" value="UniProtKB-UniRule"/>
</dbReference>
<feature type="binding site" evidence="12">
    <location>
        <position position="283"/>
    </location>
    <ligand>
        <name>ATP</name>
        <dbReference type="ChEBI" id="CHEBI:30616"/>
    </ligand>
</feature>
<dbReference type="CDD" id="cd00672">
    <property type="entry name" value="CysRS_core"/>
    <property type="match status" value="1"/>
</dbReference>
<dbReference type="GO" id="GO:0005829">
    <property type="term" value="C:cytosol"/>
    <property type="evidence" value="ECO:0007669"/>
    <property type="project" value="TreeGrafter"/>
</dbReference>
<dbReference type="Pfam" id="PF01406">
    <property type="entry name" value="tRNA-synt_1e"/>
    <property type="match status" value="1"/>
</dbReference>
<feature type="binding site" evidence="12">
    <location>
        <position position="223"/>
    </location>
    <ligand>
        <name>Zn(2+)</name>
        <dbReference type="ChEBI" id="CHEBI:29105"/>
    </ligand>
</feature>
<feature type="binding site" evidence="12">
    <location>
        <position position="252"/>
    </location>
    <ligand>
        <name>Zn(2+)</name>
        <dbReference type="ChEBI" id="CHEBI:29105"/>
    </ligand>
</feature>
<gene>
    <name evidence="12 14" type="primary">cysS</name>
    <name evidence="14" type="ORF">METEAL_13670</name>
</gene>
<comment type="cofactor">
    <cofactor evidence="12">
        <name>Zn(2+)</name>
        <dbReference type="ChEBI" id="CHEBI:29105"/>
    </cofactor>
    <text evidence="12">Binds 1 zinc ion per subunit.</text>
</comment>
<proteinExistence type="inferred from homology"/>
<keyword evidence="9 12" id="KW-0067">ATP-binding</keyword>
<keyword evidence="6 12" id="KW-0479">Metal-binding</keyword>
<dbReference type="InterPro" id="IPR014729">
    <property type="entry name" value="Rossmann-like_a/b/a_fold"/>
</dbReference>
<evidence type="ECO:0000256" key="4">
    <source>
        <dbReference type="ARBA" id="ARBA00022490"/>
    </source>
</evidence>
<accession>A0AA48GXJ9</accession>
<dbReference type="EC" id="6.1.1.16" evidence="12"/>
<dbReference type="KEGG" id="msil:METEAL_13670"/>
<dbReference type="Gene3D" id="1.20.120.1910">
    <property type="entry name" value="Cysteine-tRNA ligase, C-terminal anti-codon recognition domain"/>
    <property type="match status" value="1"/>
</dbReference>
<dbReference type="SUPFAM" id="SSF47323">
    <property type="entry name" value="Anticodon-binding domain of a subclass of class I aminoacyl-tRNA synthetases"/>
    <property type="match status" value="1"/>
</dbReference>
<feature type="domain" description="Cysteinyl-tRNA synthetase class Ia DALR" evidence="13">
    <location>
        <begin position="369"/>
        <end position="433"/>
    </location>
</feature>
<dbReference type="InterPro" id="IPR015273">
    <property type="entry name" value="Cys-tRNA-synt_Ia_DALR"/>
</dbReference>
<evidence type="ECO:0000256" key="2">
    <source>
        <dbReference type="ARBA" id="ARBA00005594"/>
    </source>
</evidence>
<evidence type="ECO:0000256" key="5">
    <source>
        <dbReference type="ARBA" id="ARBA00022598"/>
    </source>
</evidence>
<dbReference type="InterPro" id="IPR056411">
    <property type="entry name" value="CysS_C"/>
</dbReference>
<reference evidence="15" key="1">
    <citation type="journal article" date="2023" name="Int. J. Syst. Evol. Microbiol.">
        <title>Mesoterricola silvestris gen. nov., sp. nov., Mesoterricola sediminis sp. nov., Geothrix oryzae sp. nov., Geothrix edaphica sp. nov., Geothrix rubra sp. nov., and Geothrix limicola sp. nov., six novel members of Acidobacteriota isolated from soils.</title>
        <authorList>
            <person name="Itoh H."/>
            <person name="Sugisawa Y."/>
            <person name="Mise K."/>
            <person name="Xu Z."/>
            <person name="Kuniyasu M."/>
            <person name="Ushijima N."/>
            <person name="Kawano K."/>
            <person name="Kobayashi E."/>
            <person name="Shiratori Y."/>
            <person name="Masuda Y."/>
            <person name="Senoo K."/>
        </authorList>
    </citation>
    <scope>NUCLEOTIDE SEQUENCE [LARGE SCALE GENOMIC DNA]</scope>
    <source>
        <strain evidence="15">W79</strain>
    </source>
</reference>
<dbReference type="GO" id="GO:0004817">
    <property type="term" value="F:cysteine-tRNA ligase activity"/>
    <property type="evidence" value="ECO:0007669"/>
    <property type="project" value="UniProtKB-UniRule"/>
</dbReference>
<keyword evidence="11 12" id="KW-0030">Aminoacyl-tRNA synthetase</keyword>
<evidence type="ECO:0000256" key="8">
    <source>
        <dbReference type="ARBA" id="ARBA00022833"/>
    </source>
</evidence>
<evidence type="ECO:0000256" key="3">
    <source>
        <dbReference type="ARBA" id="ARBA00011245"/>
    </source>
</evidence>
<evidence type="ECO:0000313" key="15">
    <source>
        <dbReference type="Proteomes" id="UP001238179"/>
    </source>
</evidence>
<dbReference type="InterPro" id="IPR032678">
    <property type="entry name" value="tRNA-synt_1_cat_dom"/>
</dbReference>